<dbReference type="EMBL" id="JBHUII010000004">
    <property type="protein sequence ID" value="MFD2205944.1"/>
    <property type="molecule type" value="Genomic_DNA"/>
</dbReference>
<dbReference type="InterPro" id="IPR013096">
    <property type="entry name" value="Cupin_2"/>
</dbReference>
<gene>
    <name evidence="2" type="ORF">ACFSKO_09990</name>
</gene>
<dbReference type="Gene3D" id="2.60.120.10">
    <property type="entry name" value="Jelly Rolls"/>
    <property type="match status" value="1"/>
</dbReference>
<dbReference type="InterPro" id="IPR014710">
    <property type="entry name" value="RmlC-like_jellyroll"/>
</dbReference>
<comment type="caution">
    <text evidence="2">The sequence shown here is derived from an EMBL/GenBank/DDBJ whole genome shotgun (WGS) entry which is preliminary data.</text>
</comment>
<dbReference type="PANTHER" id="PTHR36440:SF1">
    <property type="entry name" value="PUTATIVE (AFU_ORTHOLOGUE AFUA_8G07350)-RELATED"/>
    <property type="match status" value="1"/>
</dbReference>
<name>A0ABW5BK75_9PROT</name>
<organism evidence="2 3">
    <name type="scientific">Kiloniella antarctica</name>
    <dbReference type="NCBI Taxonomy" id="1550907"/>
    <lineage>
        <taxon>Bacteria</taxon>
        <taxon>Pseudomonadati</taxon>
        <taxon>Pseudomonadota</taxon>
        <taxon>Alphaproteobacteria</taxon>
        <taxon>Rhodospirillales</taxon>
        <taxon>Kiloniellaceae</taxon>
        <taxon>Kiloniella</taxon>
    </lineage>
</organism>
<dbReference type="SUPFAM" id="SSF51182">
    <property type="entry name" value="RmlC-like cupins"/>
    <property type="match status" value="1"/>
</dbReference>
<dbReference type="Pfam" id="PF07883">
    <property type="entry name" value="Cupin_2"/>
    <property type="match status" value="1"/>
</dbReference>
<dbReference type="PANTHER" id="PTHR36440">
    <property type="entry name" value="PUTATIVE (AFU_ORTHOLOGUE AFUA_8G07350)-RELATED"/>
    <property type="match status" value="1"/>
</dbReference>
<reference evidence="3" key="1">
    <citation type="journal article" date="2019" name="Int. J. Syst. Evol. Microbiol.">
        <title>The Global Catalogue of Microorganisms (GCM) 10K type strain sequencing project: providing services to taxonomists for standard genome sequencing and annotation.</title>
        <authorList>
            <consortium name="The Broad Institute Genomics Platform"/>
            <consortium name="The Broad Institute Genome Sequencing Center for Infectious Disease"/>
            <person name="Wu L."/>
            <person name="Ma J."/>
        </authorList>
    </citation>
    <scope>NUCLEOTIDE SEQUENCE [LARGE SCALE GENOMIC DNA]</scope>
    <source>
        <strain evidence="3">CGMCC 4.7192</strain>
    </source>
</reference>
<evidence type="ECO:0000313" key="3">
    <source>
        <dbReference type="Proteomes" id="UP001597294"/>
    </source>
</evidence>
<sequence>MNNIYSTITVRRPDEGIRCVSAGNVYRYLATGQETNGKLAVLESVVEPGKGAPFHTHSREEEAFLITKGEMVFYSEKERFVAPTGTFITCPVGTMRGFRNETNNPAHMVILLAPAGLEEMFITDGTVLERDQKADDVGGLREAACPSLSEEFGIINHDIPLPIGKEGLVSEAST</sequence>
<accession>A0ABW5BK75</accession>
<dbReference type="Proteomes" id="UP001597294">
    <property type="component" value="Unassembled WGS sequence"/>
</dbReference>
<proteinExistence type="predicted"/>
<dbReference type="InterPro" id="IPR053146">
    <property type="entry name" value="QDO-like"/>
</dbReference>
<dbReference type="RefSeq" id="WP_380251045.1">
    <property type="nucleotide sequence ID" value="NZ_JBHUII010000004.1"/>
</dbReference>
<keyword evidence="3" id="KW-1185">Reference proteome</keyword>
<protein>
    <submittedName>
        <fullName evidence="2">Cupin domain-containing protein</fullName>
    </submittedName>
</protein>
<evidence type="ECO:0000259" key="1">
    <source>
        <dbReference type="Pfam" id="PF07883"/>
    </source>
</evidence>
<evidence type="ECO:0000313" key="2">
    <source>
        <dbReference type="EMBL" id="MFD2205944.1"/>
    </source>
</evidence>
<dbReference type="InterPro" id="IPR011051">
    <property type="entry name" value="RmlC_Cupin_sf"/>
</dbReference>
<feature type="domain" description="Cupin type-2" evidence="1">
    <location>
        <begin position="45"/>
        <end position="109"/>
    </location>
</feature>